<evidence type="ECO:0000256" key="1">
    <source>
        <dbReference type="ARBA" id="ARBA00004141"/>
    </source>
</evidence>
<keyword evidence="5 12" id="KW-1133">Transmembrane helix</keyword>
<comment type="function">
    <text evidence="9">Odorant receptor which mediates acceptance or avoidance behavior, depending on its substrates. The odorant receptor repertoire encodes a large collection of odor stimuli that vary widely in identity, intensity, and duration. May form a complex with Orco to form odorant-sensing units, providing sensitive and prolonged odorant signaling and calcium permeability.</text>
</comment>
<evidence type="ECO:0000256" key="5">
    <source>
        <dbReference type="ARBA" id="ARBA00022989"/>
    </source>
</evidence>
<dbReference type="GO" id="GO:0005886">
    <property type="term" value="C:plasma membrane"/>
    <property type="evidence" value="ECO:0007669"/>
    <property type="project" value="UniProtKB-SubCell"/>
</dbReference>
<comment type="caution">
    <text evidence="12">Lacks conserved residue(s) required for the propagation of feature annotation.</text>
</comment>
<dbReference type="GO" id="GO:0005549">
    <property type="term" value="F:odorant binding"/>
    <property type="evidence" value="ECO:0007669"/>
    <property type="project" value="InterPro"/>
</dbReference>
<evidence type="ECO:0000256" key="9">
    <source>
        <dbReference type="ARBA" id="ARBA00037764"/>
    </source>
</evidence>
<evidence type="ECO:0000256" key="4">
    <source>
        <dbReference type="ARBA" id="ARBA00022725"/>
    </source>
</evidence>
<comment type="similarity">
    <text evidence="10">Belongs to the insect chemoreceptor superfamily. Heteromeric odorant receptor channel (TC 1.A.69) family. Or2a subfamily.</text>
</comment>
<accession>A0A6G1LQL4</accession>
<keyword evidence="3 12" id="KW-0812">Transmembrane</keyword>
<dbReference type="GO" id="GO:0004984">
    <property type="term" value="F:olfactory receptor activity"/>
    <property type="evidence" value="ECO:0007669"/>
    <property type="project" value="InterPro"/>
</dbReference>
<keyword evidence="4 12" id="KW-0552">Olfaction</keyword>
<comment type="subunit">
    <text evidence="11">Interacts with Orco. Complexes exist early in the endomembrane system in olfactory sensory neurons (OSNs), coupling these complexes to the conserved ciliary trafficking pathway.</text>
</comment>
<evidence type="ECO:0000256" key="3">
    <source>
        <dbReference type="ARBA" id="ARBA00022692"/>
    </source>
</evidence>
<sequence length="367" mass="42780">MQVLEFTFKVLTICGCWRPESWTSKYKRIIYRVYTVLIILLVNSFTLSQFMDIILIADNPDDVSDNFCILLPMFISCYKLLSLLANHKRIVKLTNILTKEPCKPSKPNEMKIYYKFDKGIQLNTFHYAALGLVTCISITFISLLTDFGERKLTYRAWVPFDYSSTIVFCMLYAHQLICLNMAALLNVACDGLICGLLVHICCQFEILAYRLRKIMLYSNTLRNCVRQHCKIFRFAVIVNATFRMVITTQLLISMLVVCFNLYQLTQMGISARCIRLAMFMCCMLTQIFVYCWYGNEVKLKSRQFIDSIFQIEWLEMDTHLKKSLIIIMKRTTMPIEITSAYTISMNLDSFMGILKTSYSAYNLLKQM</sequence>
<keyword evidence="8 12" id="KW-0807">Transducer</keyword>
<dbReference type="OrthoDB" id="6597368at2759"/>
<feature type="transmembrane region" description="Helical" evidence="12">
    <location>
        <begin position="67"/>
        <end position="85"/>
    </location>
</feature>
<feature type="transmembrane region" description="Helical" evidence="12">
    <location>
        <begin position="125"/>
        <end position="144"/>
    </location>
</feature>
<evidence type="ECO:0000256" key="6">
    <source>
        <dbReference type="ARBA" id="ARBA00023136"/>
    </source>
</evidence>
<dbReference type="PANTHER" id="PTHR21137">
    <property type="entry name" value="ODORANT RECEPTOR"/>
    <property type="match status" value="1"/>
</dbReference>
<keyword evidence="2 12" id="KW-0716">Sensory transduction</keyword>
<evidence type="ECO:0000256" key="12">
    <source>
        <dbReference type="RuleBase" id="RU351113"/>
    </source>
</evidence>
<reference evidence="13 14" key="1">
    <citation type="submission" date="2019-08" db="EMBL/GenBank/DDBJ databases">
        <title>High quality draft denovo assembly of Nylanderia fulva.</title>
        <authorList>
            <person name="Vargo E.L."/>
            <person name="Tarone A.M."/>
            <person name="Konganti K.R."/>
        </authorList>
    </citation>
    <scope>NUCLEOTIDE SEQUENCE [LARGE SCALE GENOMIC DNA]</scope>
    <source>
        <strain evidence="13">TAMU-Nful-2015</strain>
        <tissue evidence="13">Whole body</tissue>
    </source>
</reference>
<dbReference type="EMBL" id="SGBU01000019">
    <property type="protein sequence ID" value="KAF3054565.1"/>
    <property type="molecule type" value="Genomic_DNA"/>
</dbReference>
<name>A0A6G1LQL4_9HYME</name>
<feature type="transmembrane region" description="Helical" evidence="12">
    <location>
        <begin position="231"/>
        <end position="262"/>
    </location>
</feature>
<dbReference type="GO" id="GO:0007165">
    <property type="term" value="P:signal transduction"/>
    <property type="evidence" value="ECO:0007669"/>
    <property type="project" value="UniProtKB-KW"/>
</dbReference>
<dbReference type="InterPro" id="IPR004117">
    <property type="entry name" value="7tm6_olfct_rcpt"/>
</dbReference>
<dbReference type="AlphaFoldDB" id="A0A6G1LQL4"/>
<feature type="transmembrane region" description="Helical" evidence="12">
    <location>
        <begin position="274"/>
        <end position="293"/>
    </location>
</feature>
<gene>
    <name evidence="13" type="primary">Or-002</name>
    <name evidence="13" type="synonym">Nful_v1.0-Or-002</name>
    <name evidence="13" type="ORF">NFUL_NFUL000089</name>
</gene>
<evidence type="ECO:0000313" key="13">
    <source>
        <dbReference type="EMBL" id="KAF3054565.1"/>
    </source>
</evidence>
<evidence type="ECO:0000256" key="7">
    <source>
        <dbReference type="ARBA" id="ARBA00023170"/>
    </source>
</evidence>
<keyword evidence="14" id="KW-1185">Reference proteome</keyword>
<evidence type="ECO:0000256" key="2">
    <source>
        <dbReference type="ARBA" id="ARBA00022606"/>
    </source>
</evidence>
<comment type="subcellular location">
    <subcellularLocation>
        <location evidence="12">Cell membrane</location>
        <topology evidence="12">Multi-pass membrane protein</topology>
    </subcellularLocation>
    <subcellularLocation>
        <location evidence="1">Membrane</location>
        <topology evidence="1">Multi-pass membrane protein</topology>
    </subcellularLocation>
</comment>
<evidence type="ECO:0000313" key="14">
    <source>
        <dbReference type="Proteomes" id="UP000479987"/>
    </source>
</evidence>
<evidence type="ECO:0000256" key="8">
    <source>
        <dbReference type="ARBA" id="ARBA00023224"/>
    </source>
</evidence>
<evidence type="ECO:0000256" key="10">
    <source>
        <dbReference type="ARBA" id="ARBA00037946"/>
    </source>
</evidence>
<dbReference type="Pfam" id="PF02949">
    <property type="entry name" value="7tm_6"/>
    <property type="match status" value="1"/>
</dbReference>
<evidence type="ECO:0000256" key="11">
    <source>
        <dbReference type="ARBA" id="ARBA00038679"/>
    </source>
</evidence>
<feature type="transmembrane region" description="Helical" evidence="12">
    <location>
        <begin position="156"/>
        <end position="177"/>
    </location>
</feature>
<feature type="transmembrane region" description="Helical" evidence="12">
    <location>
        <begin position="29"/>
        <end position="55"/>
    </location>
</feature>
<protein>
    <recommendedName>
        <fullName evidence="12">Odorant receptor</fullName>
    </recommendedName>
</protein>
<organism evidence="13 14">
    <name type="scientific">Nylanderia fulva</name>
    <dbReference type="NCBI Taxonomy" id="613905"/>
    <lineage>
        <taxon>Eukaryota</taxon>
        <taxon>Metazoa</taxon>
        <taxon>Ecdysozoa</taxon>
        <taxon>Arthropoda</taxon>
        <taxon>Hexapoda</taxon>
        <taxon>Insecta</taxon>
        <taxon>Pterygota</taxon>
        <taxon>Neoptera</taxon>
        <taxon>Endopterygota</taxon>
        <taxon>Hymenoptera</taxon>
        <taxon>Apocrita</taxon>
        <taxon>Aculeata</taxon>
        <taxon>Formicoidea</taxon>
        <taxon>Formicidae</taxon>
        <taxon>Formicinae</taxon>
        <taxon>Nylanderia</taxon>
    </lineage>
</organism>
<keyword evidence="6 12" id="KW-0472">Membrane</keyword>
<keyword evidence="7 12" id="KW-0675">Receptor</keyword>
<comment type="caution">
    <text evidence="13">The sequence shown here is derived from an EMBL/GenBank/DDBJ whole genome shotgun (WGS) entry which is preliminary data.</text>
</comment>
<proteinExistence type="inferred from homology"/>
<dbReference type="PANTHER" id="PTHR21137:SF37">
    <property type="entry name" value="ODORANT RECEPTOR 46A, ISOFORM B-RELATED"/>
    <property type="match status" value="1"/>
</dbReference>
<dbReference type="Proteomes" id="UP000479987">
    <property type="component" value="Unassembled WGS sequence"/>
</dbReference>